<dbReference type="SUPFAM" id="SSF46785">
    <property type="entry name" value="Winged helix' DNA-binding domain"/>
    <property type="match status" value="1"/>
</dbReference>
<name>A0AA37BR45_9ARCH</name>
<reference evidence="2" key="2">
    <citation type="submission" date="2022-09" db="EMBL/GenBank/DDBJ databases">
        <authorList>
            <person name="Sun Q."/>
            <person name="Ohkuma M."/>
        </authorList>
    </citation>
    <scope>NUCLEOTIDE SEQUENCE</scope>
    <source>
        <strain evidence="2">JCM 13583</strain>
    </source>
</reference>
<reference evidence="2" key="1">
    <citation type="journal article" date="2014" name="Int. J. Syst. Evol. Microbiol.">
        <title>Complete genome sequence of Corynebacterium casei LMG S-19264T (=DSM 44701T), isolated from a smear-ripened cheese.</title>
        <authorList>
            <consortium name="US DOE Joint Genome Institute (JGI-PGF)"/>
            <person name="Walter F."/>
            <person name="Albersmeier A."/>
            <person name="Kalinowski J."/>
            <person name="Ruckert C."/>
        </authorList>
    </citation>
    <scope>NUCLEOTIDE SEQUENCE</scope>
    <source>
        <strain evidence="2">JCM 13583</strain>
    </source>
</reference>
<dbReference type="InterPro" id="IPR038587">
    <property type="entry name" value="Ribosomal_eL40_sf"/>
</dbReference>
<dbReference type="InterPro" id="IPR036388">
    <property type="entry name" value="WH-like_DNA-bd_sf"/>
</dbReference>
<dbReference type="AlphaFoldDB" id="A0AA37BR45"/>
<dbReference type="Gene3D" id="4.10.1060.50">
    <property type="match status" value="1"/>
</dbReference>
<accession>A0AA37BR45</accession>
<evidence type="ECO:0000313" key="2">
    <source>
        <dbReference type="EMBL" id="GGM72795.1"/>
    </source>
</evidence>
<dbReference type="EMBL" id="BMNY01000001">
    <property type="protein sequence ID" value="GGM72795.1"/>
    <property type="molecule type" value="Genomic_DNA"/>
</dbReference>
<organism evidence="2 3">
    <name type="scientific">Thermogymnomonas acidicola</name>
    <dbReference type="NCBI Taxonomy" id="399579"/>
    <lineage>
        <taxon>Archaea</taxon>
        <taxon>Methanobacteriati</taxon>
        <taxon>Thermoplasmatota</taxon>
        <taxon>Thermoplasmata</taxon>
        <taxon>Thermoplasmatales</taxon>
        <taxon>Thermogymnomonas</taxon>
    </lineage>
</organism>
<feature type="domain" description="Zinc-ribbon" evidence="1">
    <location>
        <begin position="175"/>
        <end position="196"/>
    </location>
</feature>
<evidence type="ECO:0000259" key="1">
    <source>
        <dbReference type="Pfam" id="PF13240"/>
    </source>
</evidence>
<proteinExistence type="predicted"/>
<evidence type="ECO:0000313" key="3">
    <source>
        <dbReference type="Proteomes" id="UP000632195"/>
    </source>
</evidence>
<dbReference type="Pfam" id="PF13240">
    <property type="entry name" value="Zn_Ribbon_1"/>
    <property type="match status" value="1"/>
</dbReference>
<dbReference type="Gene3D" id="1.10.10.10">
    <property type="entry name" value="Winged helix-like DNA-binding domain superfamily/Winged helix DNA-binding domain"/>
    <property type="match status" value="1"/>
</dbReference>
<keyword evidence="3" id="KW-1185">Reference proteome</keyword>
<dbReference type="InterPro" id="IPR026870">
    <property type="entry name" value="Zinc_ribbon_dom"/>
</dbReference>
<dbReference type="InterPro" id="IPR036390">
    <property type="entry name" value="WH_DNA-bd_sf"/>
</dbReference>
<gene>
    <name evidence="2" type="ORF">GCM10007108_08640</name>
</gene>
<protein>
    <recommendedName>
        <fullName evidence="1">Zinc-ribbon domain-containing protein</fullName>
    </recommendedName>
</protein>
<comment type="caution">
    <text evidence="2">The sequence shown here is derived from an EMBL/GenBank/DDBJ whole genome shotgun (WGS) entry which is preliminary data.</text>
</comment>
<dbReference type="Proteomes" id="UP000632195">
    <property type="component" value="Unassembled WGS sequence"/>
</dbReference>
<sequence>MDHGTVHKTDLTAVTHSNTLIDKLINELKNEDLISVKKEFVGRNTYYISLTEKGKAIAQQLKKAQEIAESKMEDQEGLGNPPRIEVTEEAADRVKELRLLYHVNVYDDHVSIEEIPRNGGRPRIFDVYIKRNGLGDFRLWCEQDDSFDCVHVEVAWTYPEVQHMILHYKGKTKVCLVCGYENPENAKFCMECGARLE</sequence>